<dbReference type="HAMAP" id="MF_00392">
    <property type="entry name" value="LpxB"/>
    <property type="match status" value="1"/>
</dbReference>
<dbReference type="PANTHER" id="PTHR30372:SF4">
    <property type="entry name" value="LIPID-A-DISACCHARIDE SYNTHASE, MITOCHONDRIAL-RELATED"/>
    <property type="match status" value="1"/>
</dbReference>
<proteinExistence type="inferred from homology"/>
<protein>
    <recommendedName>
        <fullName evidence="4 11">Lipid-A-disaccharide synthase</fullName>
        <ecNumber evidence="3 11">2.4.1.182</ecNumber>
    </recommendedName>
</protein>
<evidence type="ECO:0000256" key="9">
    <source>
        <dbReference type="ARBA" id="ARBA00023098"/>
    </source>
</evidence>
<dbReference type="EC" id="2.4.1.182" evidence="3 11"/>
<dbReference type="NCBIfam" id="TIGR00215">
    <property type="entry name" value="lpxB"/>
    <property type="match status" value="1"/>
</dbReference>
<dbReference type="OrthoDB" id="9801642at2"/>
<keyword evidence="13" id="KW-1185">Reference proteome</keyword>
<reference evidence="13" key="1">
    <citation type="submission" date="2016-07" db="EMBL/GenBank/DDBJ databases">
        <authorList>
            <person name="Florea S."/>
            <person name="Webb J.S."/>
            <person name="Jaromczyk J."/>
            <person name="Schardl C.L."/>
        </authorList>
    </citation>
    <scope>NUCLEOTIDE SEQUENCE [LARGE SCALE GENOMIC DNA]</scope>
    <source>
        <strain evidence="13">KCTC 42131</strain>
    </source>
</reference>
<dbReference type="GO" id="GO:0005543">
    <property type="term" value="F:phospholipid binding"/>
    <property type="evidence" value="ECO:0007669"/>
    <property type="project" value="TreeGrafter"/>
</dbReference>
<evidence type="ECO:0000256" key="5">
    <source>
        <dbReference type="ARBA" id="ARBA00022516"/>
    </source>
</evidence>
<keyword evidence="7 11" id="KW-0328">Glycosyltransferase</keyword>
<keyword evidence="5 11" id="KW-0444">Lipid biosynthesis</keyword>
<sequence length="389" mass="42544">MLIGMVAGETSGDMLGAGLMHAIRQRHPQARFVGVGGPLMLAQGFESITPMERLSVMGFVEPLGRLPELLRLKRDLVTRLSSEQAAVFIGIDSPGFNLRLEQSLHDVGIKTVHYVSPSVWAWGKGRIKKIARAVDLMLALFPFESDIYQQQGIPVHCVGHSLADRIEPGQDQAWVRQQARAALQVPETAPVVCLMPGSRKDEVQRLAPVFIAAALQCLVQKPDLQFVIPCANERRREQIDTLLAQALVDAPTARQAFLVTDGGSHQAMQAADLVLLASGTATLEALLLKRPMVVCYRLSALTWALARRLVKVPFISLPNLLAGRELVPELLQDQVTASVVSAEVLSWLDDKARQESLYDAFEAIHQSIRLDADQQAAAAVCQLLDEAAH</sequence>
<dbReference type="Pfam" id="PF02684">
    <property type="entry name" value="LpxB"/>
    <property type="match status" value="1"/>
</dbReference>
<dbReference type="EMBL" id="MASR01000001">
    <property type="protein sequence ID" value="OFE11795.1"/>
    <property type="molecule type" value="Genomic_DNA"/>
</dbReference>
<accession>A0A1E8CHK9</accession>
<dbReference type="Gene3D" id="3.40.50.2000">
    <property type="entry name" value="Glycogen Phosphorylase B"/>
    <property type="match status" value="1"/>
</dbReference>
<evidence type="ECO:0000256" key="2">
    <source>
        <dbReference type="ARBA" id="ARBA00007868"/>
    </source>
</evidence>
<evidence type="ECO:0000313" key="13">
    <source>
        <dbReference type="Proteomes" id="UP000175669"/>
    </source>
</evidence>
<dbReference type="PANTHER" id="PTHR30372">
    <property type="entry name" value="LIPID-A-DISACCHARIDE SYNTHASE"/>
    <property type="match status" value="1"/>
</dbReference>
<name>A0A1E8CHK9_9GAMM</name>
<evidence type="ECO:0000256" key="3">
    <source>
        <dbReference type="ARBA" id="ARBA00012687"/>
    </source>
</evidence>
<comment type="caution">
    <text evidence="12">The sequence shown here is derived from an EMBL/GenBank/DDBJ whole genome shotgun (WGS) entry which is preliminary data.</text>
</comment>
<evidence type="ECO:0000313" key="12">
    <source>
        <dbReference type="EMBL" id="OFE11795.1"/>
    </source>
</evidence>
<dbReference type="STRING" id="1524254.PHACT_00355"/>
<dbReference type="Proteomes" id="UP000175669">
    <property type="component" value="Unassembled WGS sequence"/>
</dbReference>
<evidence type="ECO:0000256" key="8">
    <source>
        <dbReference type="ARBA" id="ARBA00022679"/>
    </source>
</evidence>
<gene>
    <name evidence="11" type="primary">lpxB</name>
    <name evidence="12" type="ORF">PHACT_00355</name>
</gene>
<evidence type="ECO:0000256" key="6">
    <source>
        <dbReference type="ARBA" id="ARBA00022556"/>
    </source>
</evidence>
<dbReference type="GO" id="GO:0009245">
    <property type="term" value="P:lipid A biosynthetic process"/>
    <property type="evidence" value="ECO:0007669"/>
    <property type="project" value="UniProtKB-UniRule"/>
</dbReference>
<keyword evidence="6 11" id="KW-0441">Lipid A biosynthesis</keyword>
<dbReference type="AlphaFoldDB" id="A0A1E8CHK9"/>
<comment type="function">
    <text evidence="1 11">Condensation of UDP-2,3-diacylglucosamine and 2,3-diacylglucosamine-1-phosphate to form lipid A disaccharide, a precursor of lipid A, a phosphorylated glycolipid that anchors the lipopolysaccharide to the outer membrane of the cell.</text>
</comment>
<evidence type="ECO:0000256" key="7">
    <source>
        <dbReference type="ARBA" id="ARBA00022676"/>
    </source>
</evidence>
<keyword evidence="8 11" id="KW-0808">Transferase</keyword>
<comment type="similarity">
    <text evidence="2 11">Belongs to the LpxB family.</text>
</comment>
<dbReference type="RefSeq" id="WP_070115421.1">
    <property type="nucleotide sequence ID" value="NZ_MASR01000001.1"/>
</dbReference>
<evidence type="ECO:0000256" key="10">
    <source>
        <dbReference type="ARBA" id="ARBA00048975"/>
    </source>
</evidence>
<dbReference type="UniPathway" id="UPA00973"/>
<comment type="catalytic activity">
    <reaction evidence="10 11">
        <text>a lipid X + a UDP-2-N,3-O-bis[(3R)-3-hydroxyacyl]-alpha-D-glucosamine = a lipid A disaccharide + UDP + H(+)</text>
        <dbReference type="Rhea" id="RHEA:67828"/>
        <dbReference type="ChEBI" id="CHEBI:15378"/>
        <dbReference type="ChEBI" id="CHEBI:58223"/>
        <dbReference type="ChEBI" id="CHEBI:137748"/>
        <dbReference type="ChEBI" id="CHEBI:176338"/>
        <dbReference type="ChEBI" id="CHEBI:176343"/>
        <dbReference type="EC" id="2.4.1.182"/>
    </reaction>
</comment>
<dbReference type="InterPro" id="IPR003835">
    <property type="entry name" value="Glyco_trans_19"/>
</dbReference>
<dbReference type="GO" id="GO:0016020">
    <property type="term" value="C:membrane"/>
    <property type="evidence" value="ECO:0007669"/>
    <property type="project" value="GOC"/>
</dbReference>
<dbReference type="GO" id="GO:0008915">
    <property type="term" value="F:lipid-A-disaccharide synthase activity"/>
    <property type="evidence" value="ECO:0007669"/>
    <property type="project" value="UniProtKB-UniRule"/>
</dbReference>
<dbReference type="SUPFAM" id="SSF53756">
    <property type="entry name" value="UDP-Glycosyltransferase/glycogen phosphorylase"/>
    <property type="match status" value="1"/>
</dbReference>
<evidence type="ECO:0000256" key="11">
    <source>
        <dbReference type="HAMAP-Rule" id="MF_00392"/>
    </source>
</evidence>
<keyword evidence="9 11" id="KW-0443">Lipid metabolism</keyword>
<organism evidence="12 13">
    <name type="scientific">Pseudohongiella acticola</name>
    <dbReference type="NCBI Taxonomy" id="1524254"/>
    <lineage>
        <taxon>Bacteria</taxon>
        <taxon>Pseudomonadati</taxon>
        <taxon>Pseudomonadota</taxon>
        <taxon>Gammaproteobacteria</taxon>
        <taxon>Pseudomonadales</taxon>
        <taxon>Pseudohongiellaceae</taxon>
        <taxon>Pseudohongiella</taxon>
    </lineage>
</organism>
<evidence type="ECO:0000256" key="1">
    <source>
        <dbReference type="ARBA" id="ARBA00002056"/>
    </source>
</evidence>
<comment type="pathway">
    <text evidence="11">Bacterial outer membrane biogenesis; LPS lipid A biosynthesis.</text>
</comment>
<evidence type="ECO:0000256" key="4">
    <source>
        <dbReference type="ARBA" id="ARBA00020902"/>
    </source>
</evidence>